<sequence>MAQVPTQEIMTTNDIIKYCGPVFYRRGYQYVKEGRVKALAPGSPDPFLYQARVRGTESYLVSLFYGGDGRFMSSHCECPAFPAHGVCKHIAAVLIERAEPPANSPPQNISSPHPAQSSPTSRTTARFLDVFRVPRSPALSNSSKEILRLEYLIGVAESGSATVFTLEMKIGTDKRLYIVPKVPEFLREVRDGAVHTFSKLFTYDPRAHTFEPSDRKVLEILFQALDHSLFYTQTQQNTNYQSYRYNFYGTRARSDRTMSLPPFIWQQLASVLPEVRAFWSRNPVLPVRISKSSIPLLFKLEETKAPSSPTSADKSYVLSYEKPKLKVLPLYGSAVREPDIYLISRRQADLLHQILAIPSSSKAVKIPLESREMEDVVTEVLPQLDGLGQLRLSPDIASVIVSEPLKPRVYLDWDGEGIEAQLHFVYGSTIIVAGDPSSGASSSQIIRRDRVEEARITSRLIDAGFHQDESRFVLTEDEAIYQFMSETLEELTHEMDVRVSELFDPVHHVSSSPKVRMDMDPEHSWLEVSFEWGDLEEDDILAVLRALKEKRRYHRLTNGQFLPLEEAGFEAAQKVLEELDIDPDDLNGSGTTVPALRAVPLVDPSHPYQTQWELGKSLRRWLDDLRHPDNLDVAAPASLTAKLRNYQVTGFLWMKMLSRYGFGGILADDMGLGKTLQSITYLLSERESKNWENPALIVAPASLIYNWHREFEMFAPTLKTQVMAGDPKERQQMLEEAKNNGIDVLITSYPLLRRDLAYYRQHTFHAVIFDEAQTLKNAGTQAAQAAYQIKSSHRFALTGTPMENRLTDLWSIFRAVFPELLGSHKKFSQTTPDQLRKQVRPFILRRLKQDVLKDLPEKIESVETTELTREQKSIYLAYLEKVQADTQSDLARDGFQKSRIKILAALTRLRQICCHPALFMDNYQGTSAKMDLLLELVEESLESDHRLLIFSQFTSMLKMIAQNFDDRGWSYFYLDGDTPVNERLQLVSRFNQGERSAFLISLKAGGTGLNLTGADTVILYDLWWNPAVESQAADRAHRIGQKKVVQVMRLITQGTIEEKIYALQRKKQDLVDQVIRSQGEDIPSITEEDIRQILQLS</sequence>
<evidence type="ECO:0000313" key="8">
    <source>
        <dbReference type="Proteomes" id="UP000242699"/>
    </source>
</evidence>
<dbReference type="Pfam" id="PF00271">
    <property type="entry name" value="Helicase_C"/>
    <property type="match status" value="1"/>
</dbReference>
<keyword evidence="2" id="KW-0862">Zinc</keyword>
<name>A0A2T2X4E5_9FIRM</name>
<feature type="region of interest" description="Disordered" evidence="3">
    <location>
        <begin position="101"/>
        <end position="122"/>
    </location>
</feature>
<dbReference type="SMART" id="SM00487">
    <property type="entry name" value="DEXDc"/>
    <property type="match status" value="1"/>
</dbReference>
<evidence type="ECO:0000259" key="5">
    <source>
        <dbReference type="PROSITE" id="PS51192"/>
    </source>
</evidence>
<dbReference type="CDD" id="cd18793">
    <property type="entry name" value="SF2_C_SNF"/>
    <property type="match status" value="1"/>
</dbReference>
<dbReference type="InterPro" id="IPR038718">
    <property type="entry name" value="SNF2-like_sf"/>
</dbReference>
<dbReference type="PROSITE" id="PS51194">
    <property type="entry name" value="HELICASE_CTER"/>
    <property type="match status" value="1"/>
</dbReference>
<accession>A0A2T2X4E5</accession>
<feature type="domain" description="Helicase ATP-binding" evidence="5">
    <location>
        <begin position="655"/>
        <end position="819"/>
    </location>
</feature>
<evidence type="ECO:0000259" key="6">
    <source>
        <dbReference type="PROSITE" id="PS51194"/>
    </source>
</evidence>
<evidence type="ECO:0000313" key="7">
    <source>
        <dbReference type="EMBL" id="PSR29362.1"/>
    </source>
</evidence>
<comment type="caution">
    <text evidence="7">The sequence shown here is derived from an EMBL/GenBank/DDBJ whole genome shotgun (WGS) entry which is preliminary data.</text>
</comment>
<keyword evidence="7" id="KW-0067">ATP-binding</keyword>
<keyword evidence="7" id="KW-0547">Nucleotide-binding</keyword>
<dbReference type="InterPro" id="IPR007527">
    <property type="entry name" value="Znf_SWIM"/>
</dbReference>
<dbReference type="Gene3D" id="3.40.50.10810">
    <property type="entry name" value="Tandem AAA-ATPase domain"/>
    <property type="match status" value="1"/>
</dbReference>
<dbReference type="Pfam" id="PF00176">
    <property type="entry name" value="SNF2-rel_dom"/>
    <property type="match status" value="1"/>
</dbReference>
<dbReference type="InterPro" id="IPR000330">
    <property type="entry name" value="SNF2_N"/>
</dbReference>
<keyword evidence="1" id="KW-0378">Hydrolase</keyword>
<dbReference type="CDD" id="cd18012">
    <property type="entry name" value="DEXQc_arch_SWI2_SNF2"/>
    <property type="match status" value="1"/>
</dbReference>
<dbReference type="InterPro" id="IPR013663">
    <property type="entry name" value="Helicase_SWF/SNF/SWI_bac"/>
</dbReference>
<dbReference type="PROSITE" id="PS51192">
    <property type="entry name" value="HELICASE_ATP_BIND_1"/>
    <property type="match status" value="1"/>
</dbReference>
<keyword evidence="7" id="KW-0347">Helicase</keyword>
<dbReference type="FunFam" id="3.40.50.300:FF:000533">
    <property type="entry name" value="Helicase, Snf2 family"/>
    <property type="match status" value="1"/>
</dbReference>
<gene>
    <name evidence="7" type="ORF">C7B43_08440</name>
</gene>
<evidence type="ECO:0000259" key="4">
    <source>
        <dbReference type="PROSITE" id="PS50966"/>
    </source>
</evidence>
<dbReference type="EMBL" id="PXYT01000016">
    <property type="protein sequence ID" value="PSR29362.1"/>
    <property type="molecule type" value="Genomic_DNA"/>
</dbReference>
<keyword evidence="2" id="KW-0479">Metal-binding</keyword>
<dbReference type="Gene3D" id="3.40.50.300">
    <property type="entry name" value="P-loop containing nucleotide triphosphate hydrolases"/>
    <property type="match status" value="1"/>
</dbReference>
<dbReference type="GO" id="GO:0008270">
    <property type="term" value="F:zinc ion binding"/>
    <property type="evidence" value="ECO:0007669"/>
    <property type="project" value="UniProtKB-KW"/>
</dbReference>
<keyword evidence="2" id="KW-0863">Zinc-finger</keyword>
<dbReference type="InterPro" id="IPR027417">
    <property type="entry name" value="P-loop_NTPase"/>
</dbReference>
<dbReference type="PROSITE" id="PS50966">
    <property type="entry name" value="ZF_SWIM"/>
    <property type="match status" value="1"/>
</dbReference>
<feature type="domain" description="Helicase C-terminal" evidence="6">
    <location>
        <begin position="929"/>
        <end position="1090"/>
    </location>
</feature>
<organism evidence="7 8">
    <name type="scientific">Sulfobacillus benefaciens</name>
    <dbReference type="NCBI Taxonomy" id="453960"/>
    <lineage>
        <taxon>Bacteria</taxon>
        <taxon>Bacillati</taxon>
        <taxon>Bacillota</taxon>
        <taxon>Clostridia</taxon>
        <taxon>Eubacteriales</taxon>
        <taxon>Clostridiales Family XVII. Incertae Sedis</taxon>
        <taxon>Sulfobacillus</taxon>
    </lineage>
</organism>
<dbReference type="GO" id="GO:0005524">
    <property type="term" value="F:ATP binding"/>
    <property type="evidence" value="ECO:0007669"/>
    <property type="project" value="InterPro"/>
</dbReference>
<evidence type="ECO:0000256" key="3">
    <source>
        <dbReference type="SAM" id="MobiDB-lite"/>
    </source>
</evidence>
<dbReference type="InterPro" id="IPR014001">
    <property type="entry name" value="Helicase_ATP-bd"/>
</dbReference>
<protein>
    <submittedName>
        <fullName evidence="7">Helicase SNF2</fullName>
    </submittedName>
</protein>
<proteinExistence type="predicted"/>
<dbReference type="PANTHER" id="PTHR10799">
    <property type="entry name" value="SNF2/RAD54 HELICASE FAMILY"/>
    <property type="match status" value="1"/>
</dbReference>
<feature type="domain" description="SWIM-type" evidence="4">
    <location>
        <begin position="59"/>
        <end position="98"/>
    </location>
</feature>
<dbReference type="GO" id="GO:0016787">
    <property type="term" value="F:hydrolase activity"/>
    <property type="evidence" value="ECO:0007669"/>
    <property type="project" value="UniProtKB-KW"/>
</dbReference>
<feature type="compositionally biased region" description="Polar residues" evidence="3">
    <location>
        <begin position="105"/>
        <end position="122"/>
    </location>
</feature>
<dbReference type="SUPFAM" id="SSF52540">
    <property type="entry name" value="P-loop containing nucleoside triphosphate hydrolases"/>
    <property type="match status" value="2"/>
</dbReference>
<dbReference type="GO" id="GO:0004386">
    <property type="term" value="F:helicase activity"/>
    <property type="evidence" value="ECO:0007669"/>
    <property type="project" value="UniProtKB-KW"/>
</dbReference>
<reference evidence="7 8" key="1">
    <citation type="journal article" date="2014" name="BMC Genomics">
        <title>Comparison of environmental and isolate Sulfobacillus genomes reveals diverse carbon, sulfur, nitrogen, and hydrogen metabolisms.</title>
        <authorList>
            <person name="Justice N.B."/>
            <person name="Norman A."/>
            <person name="Brown C.T."/>
            <person name="Singh A."/>
            <person name="Thomas B.C."/>
            <person name="Banfield J.F."/>
        </authorList>
    </citation>
    <scope>NUCLEOTIDE SEQUENCE [LARGE SCALE GENOMIC DNA]</scope>
    <source>
        <strain evidence="7">AMDSBA1</strain>
    </source>
</reference>
<dbReference type="InterPro" id="IPR049730">
    <property type="entry name" value="SNF2/RAD54-like_C"/>
</dbReference>
<evidence type="ECO:0000256" key="2">
    <source>
        <dbReference type="PROSITE-ProRule" id="PRU00325"/>
    </source>
</evidence>
<dbReference type="AlphaFoldDB" id="A0A2T2X4E5"/>
<dbReference type="Proteomes" id="UP000242699">
    <property type="component" value="Unassembled WGS sequence"/>
</dbReference>
<dbReference type="Pfam" id="PF08455">
    <property type="entry name" value="SNF2_assoc"/>
    <property type="match status" value="1"/>
</dbReference>
<evidence type="ECO:0000256" key="1">
    <source>
        <dbReference type="ARBA" id="ARBA00022801"/>
    </source>
</evidence>
<dbReference type="SMART" id="SM00490">
    <property type="entry name" value="HELICc"/>
    <property type="match status" value="1"/>
</dbReference>
<dbReference type="InterPro" id="IPR001650">
    <property type="entry name" value="Helicase_C-like"/>
</dbReference>